<dbReference type="AlphaFoldDB" id="F4H883"/>
<dbReference type="Pfam" id="PF12713">
    <property type="entry name" value="DUF3806"/>
    <property type="match status" value="1"/>
</dbReference>
<dbReference type="STRING" id="590998.Celf_0500"/>
<feature type="region of interest" description="Disordered" evidence="1">
    <location>
        <begin position="1"/>
        <end position="25"/>
    </location>
</feature>
<evidence type="ECO:0000256" key="1">
    <source>
        <dbReference type="SAM" id="MobiDB-lite"/>
    </source>
</evidence>
<protein>
    <recommendedName>
        <fullName evidence="2">DUF3806 domain-containing protein</fullName>
    </recommendedName>
</protein>
<evidence type="ECO:0000259" key="2">
    <source>
        <dbReference type="Pfam" id="PF12713"/>
    </source>
</evidence>
<feature type="compositionally biased region" description="Low complexity" evidence="1">
    <location>
        <begin position="182"/>
        <end position="194"/>
    </location>
</feature>
<dbReference type="RefSeq" id="WP_013769669.1">
    <property type="nucleotide sequence ID" value="NC_015514.1"/>
</dbReference>
<feature type="region of interest" description="Disordered" evidence="1">
    <location>
        <begin position="151"/>
        <end position="213"/>
    </location>
</feature>
<dbReference type="InterPro" id="IPR024266">
    <property type="entry name" value="DUF3806"/>
</dbReference>
<dbReference type="Proteomes" id="UP000008460">
    <property type="component" value="Chromosome"/>
</dbReference>
<dbReference type="KEGG" id="cfi:Celf_0500"/>
<feature type="domain" description="DUF3806" evidence="2">
    <location>
        <begin position="73"/>
        <end position="136"/>
    </location>
</feature>
<reference evidence="3 4" key="1">
    <citation type="submission" date="2011-04" db="EMBL/GenBank/DDBJ databases">
        <title>Complete sequence of Cellulomonas fimi ATCC 484.</title>
        <authorList>
            <consortium name="US DOE Joint Genome Institute"/>
            <person name="Lucas S."/>
            <person name="Han J."/>
            <person name="Lapidus A."/>
            <person name="Cheng J.-F."/>
            <person name="Goodwin L."/>
            <person name="Pitluck S."/>
            <person name="Peters L."/>
            <person name="Chertkov O."/>
            <person name="Detter J.C."/>
            <person name="Han C."/>
            <person name="Tapia R."/>
            <person name="Land M."/>
            <person name="Hauser L."/>
            <person name="Kyrpides N."/>
            <person name="Ivanova N."/>
            <person name="Ovchinnikova G."/>
            <person name="Pagani I."/>
            <person name="Mead D."/>
            <person name="Brumm P."/>
            <person name="Woyke T."/>
        </authorList>
    </citation>
    <scope>NUCLEOTIDE SEQUENCE [LARGE SCALE GENOMIC DNA]</scope>
    <source>
        <strain evidence="4">ATCC 484 / DSM 20113 / JCM 1341 / NBRC 15513 / NCIMB 8980 / NCTC 7547</strain>
    </source>
</reference>
<dbReference type="EMBL" id="CP002666">
    <property type="protein sequence ID" value="AEE44640.1"/>
    <property type="molecule type" value="Genomic_DNA"/>
</dbReference>
<dbReference type="HOGENOM" id="CLU_762259_0_0_11"/>
<keyword evidence="4" id="KW-1185">Reference proteome</keyword>
<proteinExistence type="predicted"/>
<accession>F4H883</accession>
<sequence>MSDDRTAHAPAATVPGLRPLTPGEQGHLDQLRAHVRASRTDLGDVAAVAALVHDTYTGWAGQPGAAVPEGVVAALGVVLGDLVVARAPGAHWVLRTAGPKPVPAVVSPDGEAAVLPLDDIRARWDIGVTPDWASGYVTAAAAHLAVSGLPEHAPGSAPTPVVEVPQQRPPAGGASLPRRSTAHAAATPDAQAPTSGYRTPGDLPHPPSPSAQDLGLRALEHALDAVVGGESPLQTFAMTHDGVRRTVQVFPGDPRETAPQARAWVRASGAVCGAVAWDGELPGVDGPAVVVEASDPGRPSMVVGHGYAPARDGGEGRSRDARAVGVPVVVGPGEPLL</sequence>
<evidence type="ECO:0000313" key="4">
    <source>
        <dbReference type="Proteomes" id="UP000008460"/>
    </source>
</evidence>
<gene>
    <name evidence="3" type="ordered locus">Celf_0500</name>
</gene>
<organism evidence="3 4">
    <name type="scientific">Cellulomonas fimi (strain ATCC 484 / DSM 20113 / JCM 1341 / CCUG 24087 / LMG 16345 / NBRC 15513 / NCIMB 8980 / NCTC 7547 / NRS-133)</name>
    <dbReference type="NCBI Taxonomy" id="590998"/>
    <lineage>
        <taxon>Bacteria</taxon>
        <taxon>Bacillati</taxon>
        <taxon>Actinomycetota</taxon>
        <taxon>Actinomycetes</taxon>
        <taxon>Micrococcales</taxon>
        <taxon>Cellulomonadaceae</taxon>
        <taxon>Cellulomonas</taxon>
    </lineage>
</organism>
<evidence type="ECO:0000313" key="3">
    <source>
        <dbReference type="EMBL" id="AEE44640.1"/>
    </source>
</evidence>
<name>F4H883_CELFA</name>